<evidence type="ECO:0000313" key="9">
    <source>
        <dbReference type="EMBL" id="HHM44623.1"/>
    </source>
</evidence>
<dbReference type="Gene3D" id="1.20.140.10">
    <property type="entry name" value="Butyryl-CoA Dehydrogenase, subunit A, domain 3"/>
    <property type="match status" value="1"/>
</dbReference>
<gene>
    <name evidence="9" type="ORF">ENM31_04940</name>
</gene>
<feature type="domain" description="Acyl-CoA oxidase/dehydrogenase middle" evidence="7">
    <location>
        <begin position="142"/>
        <end position="221"/>
    </location>
</feature>
<comment type="similarity">
    <text evidence="2 5">Belongs to the acyl-CoA dehydrogenase family.</text>
</comment>
<evidence type="ECO:0000256" key="2">
    <source>
        <dbReference type="ARBA" id="ARBA00009347"/>
    </source>
</evidence>
<dbReference type="InterPro" id="IPR006091">
    <property type="entry name" value="Acyl-CoA_Oxase/DH_mid-dom"/>
</dbReference>
<dbReference type="InterPro" id="IPR046373">
    <property type="entry name" value="Acyl-CoA_Oxase/DH_mid-dom_sf"/>
</dbReference>
<keyword evidence="5" id="KW-0560">Oxidoreductase</keyword>
<keyword evidence="3 5" id="KW-0285">Flavoprotein</keyword>
<dbReference type="Pfam" id="PF02770">
    <property type="entry name" value="Acyl-CoA_dh_M"/>
    <property type="match status" value="1"/>
</dbReference>
<comment type="cofactor">
    <cofactor evidence="1 5">
        <name>FAD</name>
        <dbReference type="ChEBI" id="CHEBI:57692"/>
    </cofactor>
</comment>
<dbReference type="Pfam" id="PF02771">
    <property type="entry name" value="Acyl-CoA_dh_N"/>
    <property type="match status" value="1"/>
</dbReference>
<evidence type="ECO:0000259" key="8">
    <source>
        <dbReference type="Pfam" id="PF02771"/>
    </source>
</evidence>
<dbReference type="GO" id="GO:0003995">
    <property type="term" value="F:acyl-CoA dehydrogenase activity"/>
    <property type="evidence" value="ECO:0007669"/>
    <property type="project" value="TreeGrafter"/>
</dbReference>
<accession>A0A7J3VUK7</accession>
<comment type="caution">
    <text evidence="9">The sequence shown here is derived from an EMBL/GenBank/DDBJ whole genome shotgun (WGS) entry which is preliminary data.</text>
</comment>
<evidence type="ECO:0000256" key="4">
    <source>
        <dbReference type="ARBA" id="ARBA00022827"/>
    </source>
</evidence>
<dbReference type="SUPFAM" id="SSF47203">
    <property type="entry name" value="Acyl-CoA dehydrogenase C-terminal domain-like"/>
    <property type="match status" value="1"/>
</dbReference>
<dbReference type="InterPro" id="IPR037069">
    <property type="entry name" value="AcylCoA_DH/ox_N_sf"/>
</dbReference>
<dbReference type="PANTHER" id="PTHR43884">
    <property type="entry name" value="ACYL-COA DEHYDROGENASE"/>
    <property type="match status" value="1"/>
</dbReference>
<evidence type="ECO:0000256" key="1">
    <source>
        <dbReference type="ARBA" id="ARBA00001974"/>
    </source>
</evidence>
<dbReference type="Gene3D" id="1.10.540.10">
    <property type="entry name" value="Acyl-CoA dehydrogenase/oxidase, N-terminal domain"/>
    <property type="match status" value="1"/>
</dbReference>
<evidence type="ECO:0000256" key="3">
    <source>
        <dbReference type="ARBA" id="ARBA00022630"/>
    </source>
</evidence>
<dbReference type="Pfam" id="PF00441">
    <property type="entry name" value="Acyl-CoA_dh_1"/>
    <property type="match status" value="1"/>
</dbReference>
<protein>
    <submittedName>
        <fullName evidence="9">Acyl-CoA dehydrogenase</fullName>
    </submittedName>
</protein>
<dbReference type="InterPro" id="IPR036250">
    <property type="entry name" value="AcylCo_DH-like_C"/>
</dbReference>
<evidence type="ECO:0000259" key="7">
    <source>
        <dbReference type="Pfam" id="PF02770"/>
    </source>
</evidence>
<dbReference type="InterPro" id="IPR009100">
    <property type="entry name" value="AcylCoA_DH/oxidase_NM_dom_sf"/>
</dbReference>
<keyword evidence="4 5" id="KW-0274">FAD</keyword>
<dbReference type="GO" id="GO:0050660">
    <property type="term" value="F:flavin adenine dinucleotide binding"/>
    <property type="evidence" value="ECO:0007669"/>
    <property type="project" value="InterPro"/>
</dbReference>
<feature type="domain" description="Acyl-CoA dehydrogenase/oxidase N-terminal" evidence="8">
    <location>
        <begin position="28"/>
        <end position="133"/>
    </location>
</feature>
<dbReference type="AlphaFoldDB" id="A0A7J3VUK7"/>
<dbReference type="Gene3D" id="2.40.110.10">
    <property type="entry name" value="Butyryl-CoA Dehydrogenase, subunit A, domain 2"/>
    <property type="match status" value="1"/>
</dbReference>
<dbReference type="EMBL" id="DRXH01000170">
    <property type="protein sequence ID" value="HHM44623.1"/>
    <property type="molecule type" value="Genomic_DNA"/>
</dbReference>
<dbReference type="PANTHER" id="PTHR43884:SF12">
    <property type="entry name" value="ISOVALERYL-COA DEHYDROGENASE, MITOCHONDRIAL-RELATED"/>
    <property type="match status" value="1"/>
</dbReference>
<dbReference type="InterPro" id="IPR013786">
    <property type="entry name" value="AcylCoA_DH/ox_N"/>
</dbReference>
<reference evidence="9" key="1">
    <citation type="journal article" date="2020" name="mSystems">
        <title>Genome- and Community-Level Interaction Insights into Carbon Utilization and Element Cycling Functions of Hydrothermarchaeota in Hydrothermal Sediment.</title>
        <authorList>
            <person name="Zhou Z."/>
            <person name="Liu Y."/>
            <person name="Xu W."/>
            <person name="Pan J."/>
            <person name="Luo Z.H."/>
            <person name="Li M."/>
        </authorList>
    </citation>
    <scope>NUCLEOTIDE SEQUENCE [LARGE SCALE GENOMIC DNA]</scope>
    <source>
        <strain evidence="9">SpSt-1074</strain>
    </source>
</reference>
<proteinExistence type="inferred from homology"/>
<sequence>MRLFINSPGLSQHVKLKYAAALSAPMLSEERQFILQTAEKVGRRVGRRYWLSCARDKRPPELLWSELTSSGLTAAGVSLAHGQESGLIEAVLVQEGLARAGIPLLQFLTTHLSRTIVLRHGSASQFKTFVEPTCLEGRKISLCLTEAEAGSDTWRIRTFAERRGGGYVLSGQKTFITGARESDFMLVVARTRKYDEVTVKREGISLFVFETGSSGVSFEPLNIELYSPETQYTVDFDELQLGDENLVGMEGRGADYLFDGLNVERILIAACSVGLGDHVLGKAVEYAGQRVVFGKPIGSYQGLQLRMARAKAYLEAARSLVYEASELYDSGKPAAGFANMAKVVGAEAALDAFEAAMQVFGGNAYDIGTDIITLYPVIRLFSTAPVTNELALSHIGRHVLGLPKSY</sequence>
<dbReference type="SUPFAM" id="SSF56645">
    <property type="entry name" value="Acyl-CoA dehydrogenase NM domain-like"/>
    <property type="match status" value="1"/>
</dbReference>
<dbReference type="CDD" id="cd00567">
    <property type="entry name" value="ACAD"/>
    <property type="match status" value="1"/>
</dbReference>
<evidence type="ECO:0000259" key="6">
    <source>
        <dbReference type="Pfam" id="PF00441"/>
    </source>
</evidence>
<evidence type="ECO:0000256" key="5">
    <source>
        <dbReference type="RuleBase" id="RU362125"/>
    </source>
</evidence>
<name>A0A7J3VUK7_CALS0</name>
<dbReference type="InterPro" id="IPR009075">
    <property type="entry name" value="AcylCo_DH/oxidase_C"/>
</dbReference>
<organism evidence="9">
    <name type="scientific">Caldiarchaeum subterraneum</name>
    <dbReference type="NCBI Taxonomy" id="311458"/>
    <lineage>
        <taxon>Archaea</taxon>
        <taxon>Nitrososphaerota</taxon>
        <taxon>Candidatus Caldarchaeales</taxon>
        <taxon>Candidatus Caldarchaeaceae</taxon>
        <taxon>Candidatus Caldarchaeum</taxon>
    </lineage>
</organism>
<feature type="domain" description="Acyl-CoA dehydrogenase/oxidase C-terminal" evidence="6">
    <location>
        <begin position="251"/>
        <end position="399"/>
    </location>
</feature>